<keyword evidence="2" id="KW-1185">Reference proteome</keyword>
<evidence type="ECO:0000313" key="2">
    <source>
        <dbReference type="Proteomes" id="UP001067235"/>
    </source>
</evidence>
<dbReference type="PANTHER" id="PTHR33639">
    <property type="entry name" value="THIOL-DISULFIDE OXIDOREDUCTASE DCC"/>
    <property type="match status" value="1"/>
</dbReference>
<evidence type="ECO:0000313" key="1">
    <source>
        <dbReference type="EMBL" id="MCZ4553128.1"/>
    </source>
</evidence>
<proteinExistence type="predicted"/>
<organism evidence="1 2">
    <name type="scientific">Gordonia rubripertincta</name>
    <name type="common">Rhodococcus corallinus</name>
    <dbReference type="NCBI Taxonomy" id="36822"/>
    <lineage>
        <taxon>Bacteria</taxon>
        <taxon>Bacillati</taxon>
        <taxon>Actinomycetota</taxon>
        <taxon>Actinomycetes</taxon>
        <taxon>Mycobacteriales</taxon>
        <taxon>Gordoniaceae</taxon>
        <taxon>Gordonia</taxon>
    </lineage>
</organism>
<gene>
    <name evidence="1" type="ORF">O4213_24285</name>
</gene>
<name>A0ABT4N1H4_GORRU</name>
<protein>
    <submittedName>
        <fullName evidence="1">DCC1-like thiol-disulfide oxidoreductase family protein</fullName>
    </submittedName>
</protein>
<dbReference type="PANTHER" id="PTHR33639:SF2">
    <property type="entry name" value="DUF393 DOMAIN-CONTAINING PROTEIN"/>
    <property type="match status" value="1"/>
</dbReference>
<reference evidence="1" key="1">
    <citation type="submission" date="2022-12" db="EMBL/GenBank/DDBJ databases">
        <authorList>
            <person name="Krivoruchko A.V."/>
            <person name="Elkin A."/>
        </authorList>
    </citation>
    <scope>NUCLEOTIDE SEQUENCE</scope>
    <source>
        <strain evidence="1">IEGM 1388</strain>
    </source>
</reference>
<dbReference type="Proteomes" id="UP001067235">
    <property type="component" value="Unassembled WGS sequence"/>
</dbReference>
<accession>A0ABT4N1H4</accession>
<dbReference type="InterPro" id="IPR007263">
    <property type="entry name" value="DCC1-like"/>
</dbReference>
<dbReference type="Pfam" id="PF04134">
    <property type="entry name" value="DCC1-like"/>
    <property type="match status" value="1"/>
</dbReference>
<sequence>MSDGPVVLYDGVCGFCNRAVQFLLRIDRRGELRFAALQGDFAGGVIARHPELASMDSLVYVGNPETAAEYVAVRSDGALRVLAHAGRPWRWLRIAAVIPRPVRDRLYDGFAAIRYRVFGKLDTCPIPSPEVRARFLDQGDPAQIR</sequence>
<dbReference type="EMBL" id="JAPWIE010000008">
    <property type="protein sequence ID" value="MCZ4553128.1"/>
    <property type="molecule type" value="Genomic_DNA"/>
</dbReference>
<dbReference type="InterPro" id="IPR052927">
    <property type="entry name" value="DCC_oxidoreductase"/>
</dbReference>
<dbReference type="RefSeq" id="WP_301573773.1">
    <property type="nucleotide sequence ID" value="NZ_JAPWIE010000008.1"/>
</dbReference>
<comment type="caution">
    <text evidence="1">The sequence shown here is derived from an EMBL/GenBank/DDBJ whole genome shotgun (WGS) entry which is preliminary data.</text>
</comment>